<organism evidence="2 3">
    <name type="scientific">Neolentinus lepideus HHB14362 ss-1</name>
    <dbReference type="NCBI Taxonomy" id="1314782"/>
    <lineage>
        <taxon>Eukaryota</taxon>
        <taxon>Fungi</taxon>
        <taxon>Dikarya</taxon>
        <taxon>Basidiomycota</taxon>
        <taxon>Agaricomycotina</taxon>
        <taxon>Agaricomycetes</taxon>
        <taxon>Gloeophyllales</taxon>
        <taxon>Gloeophyllaceae</taxon>
        <taxon>Neolentinus</taxon>
    </lineage>
</organism>
<feature type="compositionally biased region" description="Polar residues" evidence="1">
    <location>
        <begin position="52"/>
        <end position="69"/>
    </location>
</feature>
<accession>A0A165PDZ2</accession>
<dbReference type="OrthoDB" id="3244156at2759"/>
<dbReference type="Proteomes" id="UP000076761">
    <property type="component" value="Unassembled WGS sequence"/>
</dbReference>
<sequence>MTDLDERRLENPYSPATSNGFHLLGPPNPSPRIQAQSYGSSGTWIHYPDLQTVPTSSPRASPGPTSRDTVGSFVTGGWPESPPRQYSPPPDAIRLVSPLRLPPEARENVQTEGSGDNAAQEAYEIDDVVVVPAEGQDKSGMDRFVGGFIAGLKRLPRSIWRGRRPTVNDQPGFCVPQPESVLPTGMLQSADVPAEHYVPLPLSRHPSQLPTEQAMLQAGGVVSGADTAAMEQSNIFGPNHILTDAPPALPPDVASPNFRPTSDYEKMLTPRSSATPSITSYLTRVHRFLKELSRLPWVAPSTGRIAADYFPEENPRSRYISQRRRDRVSNKRWYRSRRRDIDLLGDEPGMSRRSARTTRTTFDGTIDSNTRHRLHSSHRPHHSHTRRSADAPQSDSNRRPRHRQRASGHSLPHSHTRSYNSSSHHSQSQGQLLQPSGYVYSPFLPSPLYLSPYPASATVRPETQPQGQVSPVQSLQPSLPMPLYVVQGVPPMEFMLSSPK</sequence>
<dbReference type="InParanoid" id="A0A165PDZ2"/>
<evidence type="ECO:0000313" key="3">
    <source>
        <dbReference type="Proteomes" id="UP000076761"/>
    </source>
</evidence>
<reference evidence="2 3" key="1">
    <citation type="journal article" date="2016" name="Mol. Biol. Evol.">
        <title>Comparative Genomics of Early-Diverging Mushroom-Forming Fungi Provides Insights into the Origins of Lignocellulose Decay Capabilities.</title>
        <authorList>
            <person name="Nagy L.G."/>
            <person name="Riley R."/>
            <person name="Tritt A."/>
            <person name="Adam C."/>
            <person name="Daum C."/>
            <person name="Floudas D."/>
            <person name="Sun H."/>
            <person name="Yadav J.S."/>
            <person name="Pangilinan J."/>
            <person name="Larsson K.H."/>
            <person name="Matsuura K."/>
            <person name="Barry K."/>
            <person name="Labutti K."/>
            <person name="Kuo R."/>
            <person name="Ohm R.A."/>
            <person name="Bhattacharya S.S."/>
            <person name="Shirouzu T."/>
            <person name="Yoshinaga Y."/>
            <person name="Martin F.M."/>
            <person name="Grigoriev I.V."/>
            <person name="Hibbett D.S."/>
        </authorList>
    </citation>
    <scope>NUCLEOTIDE SEQUENCE [LARGE SCALE GENOMIC DNA]</scope>
    <source>
        <strain evidence="2 3">HHB14362 ss-1</strain>
    </source>
</reference>
<feature type="compositionally biased region" description="Low complexity" evidence="1">
    <location>
        <begin position="417"/>
        <end position="431"/>
    </location>
</feature>
<feature type="compositionally biased region" description="Basic and acidic residues" evidence="1">
    <location>
        <begin position="1"/>
        <end position="10"/>
    </location>
</feature>
<evidence type="ECO:0000256" key="1">
    <source>
        <dbReference type="SAM" id="MobiDB-lite"/>
    </source>
</evidence>
<name>A0A165PDZ2_9AGAM</name>
<protein>
    <submittedName>
        <fullName evidence="2">Uncharacterized protein</fullName>
    </submittedName>
</protein>
<feature type="compositionally biased region" description="Pro residues" evidence="1">
    <location>
        <begin position="80"/>
        <end position="91"/>
    </location>
</feature>
<dbReference type="EMBL" id="KV425614">
    <property type="protein sequence ID" value="KZT20903.1"/>
    <property type="molecule type" value="Genomic_DNA"/>
</dbReference>
<proteinExistence type="predicted"/>
<feature type="region of interest" description="Disordered" evidence="1">
    <location>
        <begin position="1"/>
        <end position="95"/>
    </location>
</feature>
<feature type="region of interest" description="Disordered" evidence="1">
    <location>
        <begin position="455"/>
        <end position="476"/>
    </location>
</feature>
<feature type="compositionally biased region" description="Basic residues" evidence="1">
    <location>
        <begin position="371"/>
        <end position="386"/>
    </location>
</feature>
<evidence type="ECO:0000313" key="2">
    <source>
        <dbReference type="EMBL" id="KZT20903.1"/>
    </source>
</evidence>
<feature type="compositionally biased region" description="Polar residues" evidence="1">
    <location>
        <begin position="31"/>
        <end position="43"/>
    </location>
</feature>
<dbReference type="STRING" id="1314782.A0A165PDZ2"/>
<feature type="region of interest" description="Disordered" evidence="1">
    <location>
        <begin position="343"/>
        <end position="431"/>
    </location>
</feature>
<keyword evidence="3" id="KW-1185">Reference proteome</keyword>
<gene>
    <name evidence="2" type="ORF">NEOLEDRAFT_1182217</name>
</gene>
<feature type="compositionally biased region" description="Basic residues" evidence="1">
    <location>
        <begin position="399"/>
        <end position="416"/>
    </location>
</feature>
<feature type="compositionally biased region" description="Polar residues" evidence="1">
    <location>
        <begin position="461"/>
        <end position="476"/>
    </location>
</feature>
<dbReference type="AlphaFoldDB" id="A0A165PDZ2"/>